<evidence type="ECO:0000313" key="1">
    <source>
        <dbReference type="EMBL" id="EIR14275.1"/>
    </source>
</evidence>
<protein>
    <submittedName>
        <fullName evidence="1">Uncharacterized protein</fullName>
    </submittedName>
</protein>
<sequence>MQRAANGAYTQYVTAASTAPKLKLVAFRYQLMKIANQIK</sequence>
<organism evidence="1 2">
    <name type="scientific">Yersinia pestis PY-08</name>
    <dbReference type="NCBI Taxonomy" id="992134"/>
    <lineage>
        <taxon>Bacteria</taxon>
        <taxon>Pseudomonadati</taxon>
        <taxon>Pseudomonadota</taxon>
        <taxon>Gammaproteobacteria</taxon>
        <taxon>Enterobacterales</taxon>
        <taxon>Yersiniaceae</taxon>
        <taxon>Yersinia</taxon>
    </lineage>
</organism>
<reference evidence="1 2" key="1">
    <citation type="submission" date="2012-05" db="EMBL/GenBank/DDBJ databases">
        <title>Genome sequence of Yersinia Pestis PY-08.</title>
        <authorList>
            <person name="Santana-Cruz I."/>
            <person name="Sengamalay N."/>
            <person name="McCracken C."/>
            <person name="Daugherty S.C."/>
            <person name="Maroo A."/>
            <person name="Vara P.G."/>
            <person name="Tallon L.J."/>
            <person name="Sadzewicz L."/>
            <person name="Vinetz J.M."/>
            <person name="Cespedes Zambrano M.J."/>
            <person name="Fraser-Liggett C.M."/>
            <person name="Tettelin H."/>
        </authorList>
    </citation>
    <scope>NUCLEOTIDE SEQUENCE [LARGE SCALE GENOMIC DNA]</scope>
    <source>
        <strain evidence="1 2">PY-08</strain>
    </source>
</reference>
<dbReference type="AlphaFoldDB" id="A0AB72ZE64"/>
<dbReference type="Proteomes" id="UP000003231">
    <property type="component" value="Unassembled WGS sequence"/>
</dbReference>
<evidence type="ECO:0000313" key="2">
    <source>
        <dbReference type="Proteomes" id="UP000003231"/>
    </source>
</evidence>
<comment type="caution">
    <text evidence="1">The sequence shown here is derived from an EMBL/GenBank/DDBJ whole genome shotgun (WGS) entry which is preliminary data.</text>
</comment>
<proteinExistence type="predicted"/>
<dbReference type="EMBL" id="AKRT01000436">
    <property type="protein sequence ID" value="EIR14275.1"/>
    <property type="molecule type" value="Genomic_DNA"/>
</dbReference>
<accession>A0AB72ZE64</accession>
<gene>
    <name evidence="1" type="ORF">YPPY08_3968</name>
</gene>
<name>A0AB72ZE64_YERPE</name>